<dbReference type="InterPro" id="IPR000719">
    <property type="entry name" value="Prot_kinase_dom"/>
</dbReference>
<dbReference type="GO" id="GO:0004674">
    <property type="term" value="F:protein serine/threonine kinase activity"/>
    <property type="evidence" value="ECO:0007669"/>
    <property type="project" value="UniProtKB-KW"/>
</dbReference>
<dbReference type="PANTHER" id="PTHR43671:SF13">
    <property type="entry name" value="SERINE_THREONINE-PROTEIN KINASE NEK2"/>
    <property type="match status" value="1"/>
</dbReference>
<dbReference type="PROSITE" id="PS00107">
    <property type="entry name" value="PROTEIN_KINASE_ATP"/>
    <property type="match status" value="1"/>
</dbReference>
<dbReference type="GO" id="GO:0005524">
    <property type="term" value="F:ATP binding"/>
    <property type="evidence" value="ECO:0007669"/>
    <property type="project" value="UniProtKB-UniRule"/>
</dbReference>
<dbReference type="EC" id="2.7.11.1" evidence="2"/>
<evidence type="ECO:0000256" key="2">
    <source>
        <dbReference type="ARBA" id="ARBA00012513"/>
    </source>
</evidence>
<comment type="similarity">
    <text evidence="1">Belongs to the protein kinase superfamily. NEK Ser/Thr protein kinase family. NIMA subfamily.</text>
</comment>
<dbReference type="Pfam" id="PF00069">
    <property type="entry name" value="Pkinase"/>
    <property type="match status" value="1"/>
</dbReference>
<feature type="binding site" evidence="7">
    <location>
        <position position="42"/>
    </location>
    <ligand>
        <name>ATP</name>
        <dbReference type="ChEBI" id="CHEBI:30616"/>
    </ligand>
</feature>
<evidence type="ECO:0000256" key="8">
    <source>
        <dbReference type="SAM" id="MobiDB-lite"/>
    </source>
</evidence>
<dbReference type="InterPro" id="IPR017441">
    <property type="entry name" value="Protein_kinase_ATP_BS"/>
</dbReference>
<keyword evidence="11" id="KW-1185">Reference proteome</keyword>
<evidence type="ECO:0000256" key="6">
    <source>
        <dbReference type="ARBA" id="ARBA00022840"/>
    </source>
</evidence>
<evidence type="ECO:0000256" key="5">
    <source>
        <dbReference type="ARBA" id="ARBA00022777"/>
    </source>
</evidence>
<dbReference type="PROSITE" id="PS50011">
    <property type="entry name" value="PROTEIN_KINASE_DOM"/>
    <property type="match status" value="1"/>
</dbReference>
<sequence>MSCSPGTVLGGTYRILDVLGRGGSAAVYLARHERTGRLWAVKEIPEKRNSLVMEAELLKKLSHPGLPSIGDILKEKGMFYLVMDYIEGRSLSRLLKEEGAQPQEKVADWGRQLCEVLEYLHTRTPPVIYRDMKPSNVMLKEDGAVVLVDFGTARERKEEGNEDTVCLGTRGYAAPEQYGGRGQTGPETDIYGLGAVMYHLLTGRSPAEPPYGCRPVRDFRPDLSGGLEKILLICTKNDPKERYGSCRELAFALERYRELDDAEIKRRNRRLRSFAGICMLTAATGLGSLFLHRAECRAISGTYKAYLEEAAGSVEKERKLDFCRKAVDLEPGRAEAYLLLVQTFLEDDGKFTDEEERLLRGILDKKNQGGKSNREQLGRNKGEQVRAAYEIGQAYFYYYEGSGGKGASAIWLSLAAGAEPGKELPEKAVTRAGCLSRIAGYYDKLSIQRKTGDMEISYAEYWEDLTALMEGGMEEDNRVTALIMYREIISQIIFHAGTFRQAGVGMEEMRGQLEQIRKKLTGWDGGRETDYVRTLMEEAEEGLITAETAVEAAFQTIPDSQEVRKTDKRLRRGYEDGTGTAEDYGVP</sequence>
<evidence type="ECO:0000256" key="7">
    <source>
        <dbReference type="PROSITE-ProRule" id="PRU10141"/>
    </source>
</evidence>
<dbReference type="SMART" id="SM00220">
    <property type="entry name" value="S_TKc"/>
    <property type="match status" value="1"/>
</dbReference>
<dbReference type="KEGG" id="qdo:H9Q78_06575"/>
<evidence type="ECO:0000256" key="4">
    <source>
        <dbReference type="ARBA" id="ARBA00022741"/>
    </source>
</evidence>
<dbReference type="PROSITE" id="PS00108">
    <property type="entry name" value="PROTEIN_KINASE_ST"/>
    <property type="match status" value="1"/>
</dbReference>
<dbReference type="Gene3D" id="3.30.200.20">
    <property type="entry name" value="Phosphorylase Kinase, domain 1"/>
    <property type="match status" value="1"/>
</dbReference>
<keyword evidence="6 7" id="KW-0067">ATP-binding</keyword>
<protein>
    <recommendedName>
        <fullName evidence="2">non-specific serine/threonine protein kinase</fullName>
        <ecNumber evidence="2">2.7.11.1</ecNumber>
    </recommendedName>
</protein>
<dbReference type="RefSeq" id="WP_249304463.1">
    <property type="nucleotide sequence ID" value="NZ_CP060634.1"/>
</dbReference>
<dbReference type="InterPro" id="IPR050660">
    <property type="entry name" value="NEK_Ser/Thr_kinase"/>
</dbReference>
<dbReference type="Proteomes" id="UP000515823">
    <property type="component" value="Chromosome"/>
</dbReference>
<keyword evidence="3" id="KW-0808">Transferase</keyword>
<dbReference type="CDD" id="cd14014">
    <property type="entry name" value="STKc_PknB_like"/>
    <property type="match status" value="1"/>
</dbReference>
<feature type="region of interest" description="Disordered" evidence="8">
    <location>
        <begin position="561"/>
        <end position="587"/>
    </location>
</feature>
<evidence type="ECO:0000313" key="11">
    <source>
        <dbReference type="Proteomes" id="UP000515823"/>
    </source>
</evidence>
<dbReference type="InterPro" id="IPR008271">
    <property type="entry name" value="Ser/Thr_kinase_AS"/>
</dbReference>
<name>A0A7G9G7J4_9FIRM</name>
<evidence type="ECO:0000256" key="3">
    <source>
        <dbReference type="ARBA" id="ARBA00022679"/>
    </source>
</evidence>
<dbReference type="InterPro" id="IPR011009">
    <property type="entry name" value="Kinase-like_dom_sf"/>
</dbReference>
<evidence type="ECO:0000313" key="10">
    <source>
        <dbReference type="EMBL" id="QNM06776.1"/>
    </source>
</evidence>
<gene>
    <name evidence="10" type="ORF">H9Q78_06575</name>
</gene>
<dbReference type="PANTHER" id="PTHR43671">
    <property type="entry name" value="SERINE/THREONINE-PROTEIN KINASE NEK"/>
    <property type="match status" value="1"/>
</dbReference>
<dbReference type="SUPFAM" id="SSF56112">
    <property type="entry name" value="Protein kinase-like (PK-like)"/>
    <property type="match status" value="1"/>
</dbReference>
<organism evidence="10 11">
    <name type="scientific">Qiania dongpingensis</name>
    <dbReference type="NCBI Taxonomy" id="2763669"/>
    <lineage>
        <taxon>Bacteria</taxon>
        <taxon>Bacillati</taxon>
        <taxon>Bacillota</taxon>
        <taxon>Clostridia</taxon>
        <taxon>Lachnospirales</taxon>
        <taxon>Lachnospiraceae</taxon>
        <taxon>Qiania</taxon>
    </lineage>
</organism>
<keyword evidence="10" id="KW-0723">Serine/threonine-protein kinase</keyword>
<accession>A0A7G9G7J4</accession>
<dbReference type="AlphaFoldDB" id="A0A7G9G7J4"/>
<keyword evidence="5 10" id="KW-0418">Kinase</keyword>
<dbReference type="EMBL" id="CP060634">
    <property type="protein sequence ID" value="QNM06776.1"/>
    <property type="molecule type" value="Genomic_DNA"/>
</dbReference>
<keyword evidence="4 7" id="KW-0547">Nucleotide-binding</keyword>
<evidence type="ECO:0000256" key="1">
    <source>
        <dbReference type="ARBA" id="ARBA00010886"/>
    </source>
</evidence>
<evidence type="ECO:0000259" key="9">
    <source>
        <dbReference type="PROSITE" id="PS50011"/>
    </source>
</evidence>
<proteinExistence type="inferred from homology"/>
<reference evidence="10 11" key="1">
    <citation type="submission" date="2020-08" db="EMBL/GenBank/DDBJ databases">
        <authorList>
            <person name="Liu C."/>
            <person name="Sun Q."/>
        </authorList>
    </citation>
    <scope>NUCLEOTIDE SEQUENCE [LARGE SCALE GENOMIC DNA]</scope>
    <source>
        <strain evidence="10 11">NSJ-38</strain>
    </source>
</reference>
<feature type="domain" description="Protein kinase" evidence="9">
    <location>
        <begin position="13"/>
        <end position="257"/>
    </location>
</feature>
<dbReference type="Gene3D" id="1.10.510.10">
    <property type="entry name" value="Transferase(Phosphotransferase) domain 1"/>
    <property type="match status" value="1"/>
</dbReference>